<keyword evidence="4" id="KW-0804">Transcription</keyword>
<dbReference type="InterPro" id="IPR036390">
    <property type="entry name" value="WH_DNA-bd_sf"/>
</dbReference>
<dbReference type="SUPFAM" id="SSF46785">
    <property type="entry name" value="Winged helix' DNA-binding domain"/>
    <property type="match status" value="1"/>
</dbReference>
<protein>
    <submittedName>
        <fullName evidence="6">LysR family transcriptional regulator</fullName>
    </submittedName>
</protein>
<dbReference type="InterPro" id="IPR005119">
    <property type="entry name" value="LysR_subst-bd"/>
</dbReference>
<dbReference type="GO" id="GO:0003700">
    <property type="term" value="F:DNA-binding transcription factor activity"/>
    <property type="evidence" value="ECO:0007669"/>
    <property type="project" value="InterPro"/>
</dbReference>
<evidence type="ECO:0000256" key="4">
    <source>
        <dbReference type="ARBA" id="ARBA00023163"/>
    </source>
</evidence>
<accession>A0A6B2NVA3</accession>
<dbReference type="PROSITE" id="PS50931">
    <property type="entry name" value="HTH_LYSR"/>
    <property type="match status" value="1"/>
</dbReference>
<dbReference type="PANTHER" id="PTHR30419:SF2">
    <property type="entry name" value="LYSR FAMILY TRANSCRIPTIONAL REGULATOR"/>
    <property type="match status" value="1"/>
</dbReference>
<evidence type="ECO:0000256" key="1">
    <source>
        <dbReference type="ARBA" id="ARBA00009437"/>
    </source>
</evidence>
<dbReference type="PANTHER" id="PTHR30419">
    <property type="entry name" value="HTH-TYPE TRANSCRIPTIONAL REGULATOR YBHD"/>
    <property type="match status" value="1"/>
</dbReference>
<dbReference type="InterPro" id="IPR050950">
    <property type="entry name" value="HTH-type_LysR_regulators"/>
</dbReference>
<name>A0A6B2NVA3_9RHOB</name>
<evidence type="ECO:0000313" key="6">
    <source>
        <dbReference type="EMBL" id="NDW48056.1"/>
    </source>
</evidence>
<organism evidence="6">
    <name type="scientific">Ruegeria sp. PrR005</name>
    <dbReference type="NCBI Taxonomy" id="2706882"/>
    <lineage>
        <taxon>Bacteria</taxon>
        <taxon>Pseudomonadati</taxon>
        <taxon>Pseudomonadota</taxon>
        <taxon>Alphaproteobacteria</taxon>
        <taxon>Rhodobacterales</taxon>
        <taxon>Roseobacteraceae</taxon>
        <taxon>Ruegeria</taxon>
    </lineage>
</organism>
<evidence type="ECO:0000259" key="5">
    <source>
        <dbReference type="PROSITE" id="PS50931"/>
    </source>
</evidence>
<dbReference type="GO" id="GO:0003677">
    <property type="term" value="F:DNA binding"/>
    <property type="evidence" value="ECO:0007669"/>
    <property type="project" value="UniProtKB-KW"/>
</dbReference>
<dbReference type="AlphaFoldDB" id="A0A6B2NVA3"/>
<comment type="caution">
    <text evidence="6">The sequence shown here is derived from an EMBL/GenBank/DDBJ whole genome shotgun (WGS) entry which is preliminary data.</text>
</comment>
<evidence type="ECO:0000256" key="2">
    <source>
        <dbReference type="ARBA" id="ARBA00023015"/>
    </source>
</evidence>
<keyword evidence="3" id="KW-0238">DNA-binding</keyword>
<proteinExistence type="inferred from homology"/>
<sequence length="290" mass="31937">MIKIEMLRCFSTVAQTGNLADAAMRMGRTQSALSMTLKQFEEHLGQRLFESERKNRLTPLGQEVFRFAQQQLRQFDDTVQAIEAAARAPQGLLRVASIPSASGLALPAAIETMMQRHPALELELRDMDSGRVVDAMLQGQADLGIVSGRPVLNGVASEILFEDAFGLLCAPGHPLAQQPQPPDIEAILTSGFIRNNLCALIEAPEISAALPRARITVHNTHSLLAMVRTGKWVTILPRSVAQVQPKELAFRPIAGLEEQRSVSLLIHTRTQFPQLVEEFAEILRHSPWTG</sequence>
<evidence type="ECO:0000256" key="3">
    <source>
        <dbReference type="ARBA" id="ARBA00023125"/>
    </source>
</evidence>
<dbReference type="Pfam" id="PF03466">
    <property type="entry name" value="LysR_substrate"/>
    <property type="match status" value="1"/>
</dbReference>
<gene>
    <name evidence="6" type="ORF">G0P99_24170</name>
</gene>
<dbReference type="SUPFAM" id="SSF53850">
    <property type="entry name" value="Periplasmic binding protein-like II"/>
    <property type="match status" value="1"/>
</dbReference>
<keyword evidence="2" id="KW-0805">Transcription regulation</keyword>
<dbReference type="GO" id="GO:0005829">
    <property type="term" value="C:cytosol"/>
    <property type="evidence" value="ECO:0007669"/>
    <property type="project" value="TreeGrafter"/>
</dbReference>
<dbReference type="Gene3D" id="3.40.190.290">
    <property type="match status" value="1"/>
</dbReference>
<dbReference type="InterPro" id="IPR036388">
    <property type="entry name" value="WH-like_DNA-bd_sf"/>
</dbReference>
<dbReference type="Gene3D" id="1.10.10.10">
    <property type="entry name" value="Winged helix-like DNA-binding domain superfamily/Winged helix DNA-binding domain"/>
    <property type="match status" value="1"/>
</dbReference>
<feature type="domain" description="HTH lysR-type" evidence="5">
    <location>
        <begin position="2"/>
        <end position="60"/>
    </location>
</feature>
<dbReference type="InterPro" id="IPR000847">
    <property type="entry name" value="LysR_HTH_N"/>
</dbReference>
<dbReference type="Pfam" id="PF00126">
    <property type="entry name" value="HTH_1"/>
    <property type="match status" value="1"/>
</dbReference>
<dbReference type="EMBL" id="JAAGOX010000057">
    <property type="protein sequence ID" value="NDW48056.1"/>
    <property type="molecule type" value="Genomic_DNA"/>
</dbReference>
<reference evidence="6" key="1">
    <citation type="submission" date="2020-02" db="EMBL/GenBank/DDBJ databases">
        <title>Delineation of the pyrene-degrading pathway in Roseobacter clade bacteria by genomic analysis.</title>
        <authorList>
            <person name="Zhou H."/>
            <person name="Wang H."/>
        </authorList>
    </citation>
    <scope>NUCLEOTIDE SEQUENCE</scope>
    <source>
        <strain evidence="6">PrR005</strain>
    </source>
</reference>
<dbReference type="RefSeq" id="WP_164133059.1">
    <property type="nucleotide sequence ID" value="NZ_JAAGOX010000057.1"/>
</dbReference>
<comment type="similarity">
    <text evidence="1">Belongs to the LysR transcriptional regulatory family.</text>
</comment>